<dbReference type="Proteomes" id="UP000478417">
    <property type="component" value="Unassembled WGS sequence"/>
</dbReference>
<keyword evidence="8" id="KW-0560">Oxidoreductase</keyword>
<keyword evidence="6" id="KW-0819">tRNA processing</keyword>
<dbReference type="InterPro" id="IPR006076">
    <property type="entry name" value="FAD-dep_OxRdtase"/>
</dbReference>
<evidence type="ECO:0000256" key="4">
    <source>
        <dbReference type="ARBA" id="ARBA00022679"/>
    </source>
</evidence>
<dbReference type="Gene3D" id="3.30.9.10">
    <property type="entry name" value="D-Amino Acid Oxidase, subunit A, domain 2"/>
    <property type="match status" value="1"/>
</dbReference>
<keyword evidence="7" id="KW-0274">FAD</keyword>
<keyword evidence="1" id="KW-0963">Cytoplasm</keyword>
<dbReference type="GO" id="GO:0008168">
    <property type="term" value="F:methyltransferase activity"/>
    <property type="evidence" value="ECO:0007669"/>
    <property type="project" value="UniProtKB-KW"/>
</dbReference>
<dbReference type="RefSeq" id="WP_163961300.1">
    <property type="nucleotide sequence ID" value="NZ_JAAGNX010000001.1"/>
</dbReference>
<evidence type="ECO:0000256" key="9">
    <source>
        <dbReference type="ARBA" id="ARBA00023268"/>
    </source>
</evidence>
<dbReference type="PANTHER" id="PTHR13847:SF283">
    <property type="entry name" value="TRNA 5-METHYLAMINOMETHYL-2-THIOURIDINE BIOSYNTHESIS BIFUNCTIONAL PROTEIN MNMC"/>
    <property type="match status" value="1"/>
</dbReference>
<gene>
    <name evidence="11" type="ORF">G0Q06_00270</name>
</gene>
<dbReference type="GO" id="GO:0032259">
    <property type="term" value="P:methylation"/>
    <property type="evidence" value="ECO:0007669"/>
    <property type="project" value="UniProtKB-KW"/>
</dbReference>
<evidence type="ECO:0000256" key="5">
    <source>
        <dbReference type="ARBA" id="ARBA00022691"/>
    </source>
</evidence>
<evidence type="ECO:0000256" key="7">
    <source>
        <dbReference type="ARBA" id="ARBA00022827"/>
    </source>
</evidence>
<accession>A0A6B2LZC0</accession>
<dbReference type="PANTHER" id="PTHR13847">
    <property type="entry name" value="SARCOSINE DEHYDROGENASE-RELATED"/>
    <property type="match status" value="1"/>
</dbReference>
<keyword evidence="3" id="KW-0285">Flavoprotein</keyword>
<dbReference type="SUPFAM" id="SSF54373">
    <property type="entry name" value="FAD-linked reductases, C-terminal domain"/>
    <property type="match status" value="1"/>
</dbReference>
<dbReference type="AlphaFoldDB" id="A0A6B2LZC0"/>
<evidence type="ECO:0000256" key="6">
    <source>
        <dbReference type="ARBA" id="ARBA00022694"/>
    </source>
</evidence>
<keyword evidence="2" id="KW-0489">Methyltransferase</keyword>
<feature type="domain" description="FAD dependent oxidoreductase" evidence="10">
    <location>
        <begin position="19"/>
        <end position="333"/>
    </location>
</feature>
<dbReference type="GO" id="GO:0008033">
    <property type="term" value="P:tRNA processing"/>
    <property type="evidence" value="ECO:0007669"/>
    <property type="project" value="UniProtKB-KW"/>
</dbReference>
<dbReference type="Pfam" id="PF01266">
    <property type="entry name" value="DAO"/>
    <property type="match status" value="1"/>
</dbReference>
<organism evidence="11 12">
    <name type="scientific">Oceanipulchritudo coccoides</name>
    <dbReference type="NCBI Taxonomy" id="2706888"/>
    <lineage>
        <taxon>Bacteria</taxon>
        <taxon>Pseudomonadati</taxon>
        <taxon>Verrucomicrobiota</taxon>
        <taxon>Opitutia</taxon>
        <taxon>Puniceicoccales</taxon>
        <taxon>Oceanipulchritudinaceae</taxon>
        <taxon>Oceanipulchritudo</taxon>
    </lineage>
</organism>
<evidence type="ECO:0000313" key="11">
    <source>
        <dbReference type="EMBL" id="NDV60880.1"/>
    </source>
</evidence>
<dbReference type="SUPFAM" id="SSF51971">
    <property type="entry name" value="Nucleotide-binding domain"/>
    <property type="match status" value="1"/>
</dbReference>
<dbReference type="Gene3D" id="3.50.50.60">
    <property type="entry name" value="FAD/NAD(P)-binding domain"/>
    <property type="match status" value="1"/>
</dbReference>
<dbReference type="GO" id="GO:0016491">
    <property type="term" value="F:oxidoreductase activity"/>
    <property type="evidence" value="ECO:0007669"/>
    <property type="project" value="UniProtKB-KW"/>
</dbReference>
<protein>
    <submittedName>
        <fullName evidence="11">FAD-binding oxidoreductase</fullName>
    </submittedName>
</protein>
<reference evidence="11 12" key="1">
    <citation type="submission" date="2020-02" db="EMBL/GenBank/DDBJ databases">
        <title>Albibacoteraceae fam. nov., the first described family within the subdivision 4 Verrucomicrobia.</title>
        <authorList>
            <person name="Xi F."/>
        </authorList>
    </citation>
    <scope>NUCLEOTIDE SEQUENCE [LARGE SCALE GENOMIC DNA]</scope>
    <source>
        <strain evidence="11 12">CK1056</strain>
    </source>
</reference>
<dbReference type="EMBL" id="JAAGNX010000001">
    <property type="protein sequence ID" value="NDV60880.1"/>
    <property type="molecule type" value="Genomic_DNA"/>
</dbReference>
<name>A0A6B2LZC0_9BACT</name>
<comment type="caution">
    <text evidence="11">The sequence shown here is derived from an EMBL/GenBank/DDBJ whole genome shotgun (WGS) entry which is preliminary data.</text>
</comment>
<dbReference type="GO" id="GO:0005737">
    <property type="term" value="C:cytoplasm"/>
    <property type="evidence" value="ECO:0007669"/>
    <property type="project" value="TreeGrafter"/>
</dbReference>
<evidence type="ECO:0000256" key="2">
    <source>
        <dbReference type="ARBA" id="ARBA00022603"/>
    </source>
</evidence>
<evidence type="ECO:0000259" key="10">
    <source>
        <dbReference type="Pfam" id="PF01266"/>
    </source>
</evidence>
<evidence type="ECO:0000256" key="8">
    <source>
        <dbReference type="ARBA" id="ARBA00023002"/>
    </source>
</evidence>
<keyword evidence="12" id="KW-1185">Reference proteome</keyword>
<keyword evidence="4" id="KW-0808">Transferase</keyword>
<keyword evidence="9" id="KW-0511">Multifunctional enzyme</keyword>
<proteinExistence type="predicted"/>
<keyword evidence="5" id="KW-0949">S-adenosyl-L-methionine</keyword>
<evidence type="ECO:0000256" key="3">
    <source>
        <dbReference type="ARBA" id="ARBA00022630"/>
    </source>
</evidence>
<evidence type="ECO:0000313" key="12">
    <source>
        <dbReference type="Proteomes" id="UP000478417"/>
    </source>
</evidence>
<sequence length="352" mass="39529">MQAPVKPVEIVSNADRIRIIGQGLTGSLLALALHEKGIPFVVQDVSLPGTASPVAPGIVNPLAGRHFRPPERIDELLAEIGQSMALVRKHLGTDIWNPCPILRMFAEPTQIDRFERTLSSHESKAFVEERFLENTFPHLNDVFGSFLTKQGGWANLPLLCSAMRDWLKKDGRLIEQQWDPNEAEEAGLNEVLCFCEGWQVANNSHWSFIPHNPAKGEMLIVRFEEELPRDRIYNQGCWVQPIEEDLWRVGATYSWSNFEGGPSLDGAEDLQERLHLLTQIPFHVQDQVAGVRPIVEDYNPVIGQHPEKANWFILNAMGSKGVLQAPMAVNLLARILLEGKSPPSEWAVSRFT</sequence>
<evidence type="ECO:0000256" key="1">
    <source>
        <dbReference type="ARBA" id="ARBA00022490"/>
    </source>
</evidence>
<dbReference type="InterPro" id="IPR036188">
    <property type="entry name" value="FAD/NAD-bd_sf"/>
</dbReference>